<dbReference type="PROSITE" id="PS50835">
    <property type="entry name" value="IG_LIKE"/>
    <property type="match status" value="2"/>
</dbReference>
<feature type="repeat" description="ANK" evidence="4">
    <location>
        <begin position="459"/>
        <end position="491"/>
    </location>
</feature>
<dbReference type="InterPro" id="IPR036179">
    <property type="entry name" value="Ig-like_dom_sf"/>
</dbReference>
<dbReference type="FunFam" id="1.25.40.20:FF:000030">
    <property type="entry name" value="Kinase D-interacting substrate of 220 kDa"/>
    <property type="match status" value="1"/>
</dbReference>
<dbReference type="PANTHER" id="PTHR24116">
    <property type="entry name" value="KINASE D-INTERACTING SUBSTRATE OF 220 KDA"/>
    <property type="match status" value="1"/>
</dbReference>
<dbReference type="PROSITE" id="PS50088">
    <property type="entry name" value="ANK_REPEAT"/>
    <property type="match status" value="9"/>
</dbReference>
<reference evidence="8" key="1">
    <citation type="submission" date="2025-08" db="UniProtKB">
        <authorList>
            <consortium name="RefSeq"/>
        </authorList>
    </citation>
    <scope>IDENTIFICATION</scope>
    <source>
        <tissue evidence="8">Muscle</tissue>
    </source>
</reference>
<feature type="domain" description="Ig-like" evidence="6">
    <location>
        <begin position="175"/>
        <end position="257"/>
    </location>
</feature>
<protein>
    <submittedName>
        <fullName evidence="8">Kinase D-interacting substrate of 220 kDa</fullName>
    </submittedName>
</protein>
<accession>A0A6I9NVC6</accession>
<dbReference type="Gene3D" id="2.60.40.10">
    <property type="entry name" value="Immunoglobulins"/>
    <property type="match status" value="2"/>
</dbReference>
<dbReference type="GeneID" id="104953630"/>
<evidence type="ECO:0000256" key="1">
    <source>
        <dbReference type="ARBA" id="ARBA00004167"/>
    </source>
</evidence>
<dbReference type="InterPro" id="IPR013162">
    <property type="entry name" value="CD80_C2-set"/>
</dbReference>
<keyword evidence="8" id="KW-0418">Kinase</keyword>
<dbReference type="InterPro" id="IPR003598">
    <property type="entry name" value="Ig_sub2"/>
</dbReference>
<feature type="repeat" description="ANK" evidence="4">
    <location>
        <begin position="591"/>
        <end position="614"/>
    </location>
</feature>
<dbReference type="KEGG" id="ncc:104953630"/>
<dbReference type="InterPro" id="IPR052771">
    <property type="entry name" value="Neurotrophin_sig_adaptor"/>
</dbReference>
<evidence type="ECO:0000256" key="3">
    <source>
        <dbReference type="ARBA" id="ARBA00023157"/>
    </source>
</evidence>
<feature type="domain" description="Ig-like" evidence="6">
    <location>
        <begin position="68"/>
        <end position="170"/>
    </location>
</feature>
<dbReference type="GO" id="GO:0030165">
    <property type="term" value="F:PDZ domain binding"/>
    <property type="evidence" value="ECO:0007669"/>
    <property type="project" value="TreeGrafter"/>
</dbReference>
<dbReference type="InterPro" id="IPR002110">
    <property type="entry name" value="Ankyrin_rpt"/>
</dbReference>
<feature type="repeat" description="ANK" evidence="4">
    <location>
        <begin position="327"/>
        <end position="359"/>
    </location>
</feature>
<dbReference type="InterPro" id="IPR007110">
    <property type="entry name" value="Ig-like_dom"/>
</dbReference>
<dbReference type="PANTHER" id="PTHR24116:SF1">
    <property type="entry name" value="KINASE D-INTERACTING SUBSTRATE OF 220 KDA ISOFORM X1"/>
    <property type="match status" value="1"/>
</dbReference>
<comment type="subcellular location">
    <subcellularLocation>
        <location evidence="1">Membrane</location>
        <topology evidence="1">Single-pass membrane protein</topology>
    </subcellularLocation>
</comment>
<keyword evidence="7" id="KW-1185">Reference proteome</keyword>
<keyword evidence="4" id="KW-0040">ANK repeat</keyword>
<dbReference type="PROSITE" id="PS50297">
    <property type="entry name" value="ANK_REP_REGION"/>
    <property type="match status" value="8"/>
</dbReference>
<dbReference type="RefSeq" id="XP_010778905.1">
    <property type="nucleotide sequence ID" value="XM_010780603.1"/>
</dbReference>
<dbReference type="InterPro" id="IPR013783">
    <property type="entry name" value="Ig-like_fold"/>
</dbReference>
<dbReference type="Pfam" id="PF13637">
    <property type="entry name" value="Ank_4"/>
    <property type="match status" value="1"/>
</dbReference>
<feature type="repeat" description="ANK" evidence="4">
    <location>
        <begin position="525"/>
        <end position="557"/>
    </location>
</feature>
<dbReference type="Pfam" id="PF00023">
    <property type="entry name" value="Ank"/>
    <property type="match status" value="2"/>
</dbReference>
<keyword evidence="8" id="KW-0808">Transferase</keyword>
<feature type="repeat" description="ANK" evidence="4">
    <location>
        <begin position="426"/>
        <end position="458"/>
    </location>
</feature>
<feature type="repeat" description="ANK" evidence="4">
    <location>
        <begin position="558"/>
        <end position="590"/>
    </location>
</feature>
<evidence type="ECO:0000259" key="6">
    <source>
        <dbReference type="PROSITE" id="PS50835"/>
    </source>
</evidence>
<dbReference type="InterPro" id="IPR003599">
    <property type="entry name" value="Ig_sub"/>
</dbReference>
<dbReference type="GO" id="GO:0016301">
    <property type="term" value="F:kinase activity"/>
    <property type="evidence" value="ECO:0007669"/>
    <property type="project" value="UniProtKB-KW"/>
</dbReference>
<keyword evidence="2 5" id="KW-0472">Membrane</keyword>
<dbReference type="AlphaFoldDB" id="A0A6I9NVC6"/>
<dbReference type="SMART" id="SM00408">
    <property type="entry name" value="IGc2"/>
    <property type="match status" value="1"/>
</dbReference>
<dbReference type="SMART" id="SM00248">
    <property type="entry name" value="ANK"/>
    <property type="match status" value="9"/>
</dbReference>
<keyword evidence="5" id="KW-0812">Transmembrane</keyword>
<feature type="repeat" description="ANK" evidence="4">
    <location>
        <begin position="393"/>
        <end position="425"/>
    </location>
</feature>
<feature type="repeat" description="ANK" evidence="4">
    <location>
        <begin position="492"/>
        <end position="524"/>
    </location>
</feature>
<gene>
    <name evidence="8" type="primary">LOC104953630</name>
</gene>
<feature type="transmembrane region" description="Helical" evidence="5">
    <location>
        <begin position="883"/>
        <end position="903"/>
    </location>
</feature>
<dbReference type="InterPro" id="IPR036770">
    <property type="entry name" value="Ankyrin_rpt-contain_sf"/>
</dbReference>
<dbReference type="PRINTS" id="PR01415">
    <property type="entry name" value="ANKYRIN"/>
</dbReference>
<dbReference type="InterPro" id="IPR011646">
    <property type="entry name" value="KAP_P-loop"/>
</dbReference>
<feature type="transmembrane region" description="Helical" evidence="5">
    <location>
        <begin position="909"/>
        <end position="929"/>
    </location>
</feature>
<evidence type="ECO:0000256" key="4">
    <source>
        <dbReference type="PROSITE-ProRule" id="PRU00023"/>
    </source>
</evidence>
<dbReference type="GO" id="GO:0016020">
    <property type="term" value="C:membrane"/>
    <property type="evidence" value="ECO:0007669"/>
    <property type="project" value="UniProtKB-SubCell"/>
</dbReference>
<dbReference type="OrthoDB" id="6084525at2759"/>
<dbReference type="Pfam" id="PF08205">
    <property type="entry name" value="C2-set_2"/>
    <property type="match status" value="1"/>
</dbReference>
<dbReference type="Pfam" id="PF07693">
    <property type="entry name" value="KAP_NTPase"/>
    <property type="match status" value="1"/>
</dbReference>
<dbReference type="GO" id="GO:0019887">
    <property type="term" value="F:protein kinase regulator activity"/>
    <property type="evidence" value="ECO:0007669"/>
    <property type="project" value="TreeGrafter"/>
</dbReference>
<feature type="transmembrane region" description="Helical" evidence="5">
    <location>
        <begin position="721"/>
        <end position="742"/>
    </location>
</feature>
<keyword evidence="3" id="KW-1015">Disulfide bond</keyword>
<name>A0A6I9NVC6_9TELE</name>
<feature type="transmembrane region" description="Helical" evidence="5">
    <location>
        <begin position="748"/>
        <end position="769"/>
    </location>
</feature>
<dbReference type="Gene3D" id="1.25.40.20">
    <property type="entry name" value="Ankyrin repeat-containing domain"/>
    <property type="match status" value="3"/>
</dbReference>
<feature type="transmembrane region" description="Helical" evidence="5">
    <location>
        <begin position="271"/>
        <end position="293"/>
    </location>
</feature>
<dbReference type="Pfam" id="PF13895">
    <property type="entry name" value="Ig_2"/>
    <property type="match status" value="1"/>
</dbReference>
<sequence length="1045" mass="115744">METSDHHKNVNNVFYCKGEITGDVTQKNCTTTFHGFRQDNNDKYFFRLECTELTKYTFDNGVTINAQPDLPPSLLSSGGQVSEGAQVSLQCSVPVPCHNMPPSITWSPEDNSSQKSTQMQSLDDGQMIMMTTLTFSAAAHHNNQSFSCSVTYPLTAGGSSRSSATSQRLSVLYGPKDTVATVSNSADVFEGQSVTLTCFSEANPPVSLYTWYRDDFGKLTKIGKGKKLVLQVSQTDSGLYLCEAQSLMTSQRSRPVSLEVKTTTGRIEGVVLPYTICGVLLLLYIMTVVVDVYKYQGISRRLKMIEVKGEHTYTNMRSCSDYDQLQGGWTALMWGAYKGHTDVARMLMDKGANPNITGQYSVYPIIWAAGRGHAEIVHLLLQHGAKVNCSDKYGTTPLIWAARKGHYDSVMHLLANGADVDQEGANSMTALIVAVKGGYTEVVKELLKSNPNVNMTDKDGNTALAIAAKDGHTEIVQDLLDAGTYVNILDRSGETMLIGAVRGGHVEIVRALLNKYADIDVRGMDGKTALYWAVEKGNASMVRDILQCNPDTESCTKDGETPLIKSTKMRNIEIVELLLDKGAKVSAVEKKGDTPLHIAIRGRSRKLAELLLRNPKDGRLLYRPNKAGETPYNIDCTHQKSILTQIFGAKHLSPSESDGDMLGYDLYSSALADILSEPTMQPPICVGLYAQWGSGKSFLLKKLEDEMKTFAGQQIEPLFQFSWLVVFLTLLLCGSLAMVLGFTVDPQLAIAVSLSLLALLYIFFVLVYFGSRRERESWHWAWVISTRLARQVGYMELLLKLMFVNPPELPEQTTRALPVRFLFTDYNRLSSVGGETSMAEMIATLSDACEREFGFMASRLFRVFKKDEIQGKKWKKTCCVPSFVLFVLTLGCLITGVALLAIFKVDPNNFTVNAVLIAMASVVGLALLLNFRTWWQVADSVLNSQRKRLHSAANNLNKLKSEGFMKVLKHEVELMSKMAKTIDGFTQNQTRMAVIIDGLDACEQDKVLQMLDTHRQSEMMQHPDASTYENPIALQATFKNTPLSK</sequence>
<dbReference type="SUPFAM" id="SSF48403">
    <property type="entry name" value="Ankyrin repeat"/>
    <property type="match status" value="1"/>
</dbReference>
<dbReference type="Proteomes" id="UP000504611">
    <property type="component" value="Unplaced"/>
</dbReference>
<keyword evidence="5" id="KW-1133">Transmembrane helix</keyword>
<feature type="repeat" description="ANK" evidence="4">
    <location>
        <begin position="360"/>
        <end position="392"/>
    </location>
</feature>
<evidence type="ECO:0000313" key="7">
    <source>
        <dbReference type="Proteomes" id="UP000504611"/>
    </source>
</evidence>
<evidence type="ECO:0000256" key="5">
    <source>
        <dbReference type="SAM" id="Phobius"/>
    </source>
</evidence>
<evidence type="ECO:0000313" key="8">
    <source>
        <dbReference type="RefSeq" id="XP_010778905.1"/>
    </source>
</evidence>
<dbReference type="SMART" id="SM00409">
    <property type="entry name" value="IG"/>
    <property type="match status" value="2"/>
</dbReference>
<evidence type="ECO:0000256" key="2">
    <source>
        <dbReference type="ARBA" id="ARBA00023136"/>
    </source>
</evidence>
<dbReference type="Pfam" id="PF12796">
    <property type="entry name" value="Ank_2"/>
    <property type="match status" value="2"/>
</dbReference>
<proteinExistence type="predicted"/>
<dbReference type="SUPFAM" id="SSF48726">
    <property type="entry name" value="Immunoglobulin"/>
    <property type="match status" value="2"/>
</dbReference>
<organism evidence="7 8">
    <name type="scientific">Notothenia coriiceps</name>
    <name type="common">black rockcod</name>
    <dbReference type="NCBI Taxonomy" id="8208"/>
    <lineage>
        <taxon>Eukaryota</taxon>
        <taxon>Metazoa</taxon>
        <taxon>Chordata</taxon>
        <taxon>Craniata</taxon>
        <taxon>Vertebrata</taxon>
        <taxon>Euteleostomi</taxon>
        <taxon>Actinopterygii</taxon>
        <taxon>Neopterygii</taxon>
        <taxon>Teleostei</taxon>
        <taxon>Neoteleostei</taxon>
        <taxon>Acanthomorphata</taxon>
        <taxon>Eupercaria</taxon>
        <taxon>Perciformes</taxon>
        <taxon>Notothenioidei</taxon>
        <taxon>Nototheniidae</taxon>
        <taxon>Notothenia</taxon>
    </lineage>
</organism>